<dbReference type="EMBL" id="GL629795">
    <property type="protein sequence ID" value="EFX00910.1"/>
    <property type="molecule type" value="Genomic_DNA"/>
</dbReference>
<reference evidence="2 3" key="1">
    <citation type="journal article" date="2011" name="Proc. Natl. Acad. Sci. U.S.A.">
        <title>Genome and transcriptome analyses of the mountain pine beetle-fungal symbiont Grosmannia clavigera, a lodgepole pine pathogen.</title>
        <authorList>
            <person name="DiGuistini S."/>
            <person name="Wang Y."/>
            <person name="Liao N.Y."/>
            <person name="Taylor G."/>
            <person name="Tanguay P."/>
            <person name="Feau N."/>
            <person name="Henrissat B."/>
            <person name="Chan S.K."/>
            <person name="Hesse-Orce U."/>
            <person name="Alamouti S.M."/>
            <person name="Tsui C.K.M."/>
            <person name="Docking R.T."/>
            <person name="Levasseur A."/>
            <person name="Haridas S."/>
            <person name="Robertson G."/>
            <person name="Birol I."/>
            <person name="Holt R.A."/>
            <person name="Marra M.A."/>
            <person name="Hamelin R.C."/>
            <person name="Hirst M."/>
            <person name="Jones S.J.M."/>
            <person name="Bohlmann J."/>
            <person name="Breuil C."/>
        </authorList>
    </citation>
    <scope>NUCLEOTIDE SEQUENCE [LARGE SCALE GENOMIC DNA]</scope>
    <source>
        <strain evidence="3">kw1407 / UAMH 11150</strain>
    </source>
</reference>
<evidence type="ECO:0000256" key="1">
    <source>
        <dbReference type="SAM" id="MobiDB-lite"/>
    </source>
</evidence>
<protein>
    <submittedName>
        <fullName evidence="2">Uncharacterized protein</fullName>
    </submittedName>
</protein>
<proteinExistence type="predicted"/>
<feature type="region of interest" description="Disordered" evidence="1">
    <location>
        <begin position="1"/>
        <end position="55"/>
    </location>
</feature>
<accession>F0XMZ1</accession>
<name>F0XMZ1_GROCL</name>
<organism evidence="3">
    <name type="scientific">Grosmannia clavigera (strain kw1407 / UAMH 11150)</name>
    <name type="common">Blue stain fungus</name>
    <name type="synonym">Graphiocladiella clavigera</name>
    <dbReference type="NCBI Taxonomy" id="655863"/>
    <lineage>
        <taxon>Eukaryota</taxon>
        <taxon>Fungi</taxon>
        <taxon>Dikarya</taxon>
        <taxon>Ascomycota</taxon>
        <taxon>Pezizomycotina</taxon>
        <taxon>Sordariomycetes</taxon>
        <taxon>Sordariomycetidae</taxon>
        <taxon>Ophiostomatales</taxon>
        <taxon>Ophiostomataceae</taxon>
        <taxon>Leptographium</taxon>
    </lineage>
</organism>
<feature type="compositionally biased region" description="Low complexity" evidence="1">
    <location>
        <begin position="16"/>
        <end position="32"/>
    </location>
</feature>
<sequence length="525" mass="57338">MATSPASRSKATHNPLAPSTASAQANAALSNSIKHHRRPMVSQPDADRAAMPNGARWHTQRVWRERWSDGGESALAFGEDSEGNDCVQAQKGKPDSGPPSEAAIRPHAFATVETLLKCPYLMVLAGFDRKQRRRVLIARDHAARCALVDGTRGQKGLLISPTTVRGAQEPGARIGRRMGEIQMEDRKATGGTLPLTYADWRLVHQITHTPPKAGWQQMQRRSQERPRSDIRTAWVDKEDCGGQTQQMKLHRGEAMDRPPHEKSCSVRETAGVSSEAPLGRAYAADAVYCKGHRENERTVARLYVSLTLLSTPFLIACFTPGCHRRGKDGHDVCSGASGPNLRRLSPASSRKGGDAIDVAPLLLSGLAGLAICVRRRLPAGLSSRVPGLPRVSKEGGHDRRSVVRDKEAEHRPKVANGRPDSSAENGWKESDKVVGEAFGTCCPACLWVPIRHPGPGQLEMNTPPQHRPFGCSVGSLAFLFLFGLCKIRQVKVQKTRRSGRPLLPRNILIGRHRPDEPSLLLQPPS</sequence>
<feature type="region of interest" description="Disordered" evidence="1">
    <location>
        <begin position="73"/>
        <end position="102"/>
    </location>
</feature>
<dbReference type="GeneID" id="25974930"/>
<dbReference type="HOGENOM" id="CLU_518794_0_0_1"/>
<keyword evidence="3" id="KW-1185">Reference proteome</keyword>
<feature type="compositionally biased region" description="Basic and acidic residues" evidence="1">
    <location>
        <begin position="391"/>
        <end position="412"/>
    </location>
</feature>
<evidence type="ECO:0000313" key="3">
    <source>
        <dbReference type="Proteomes" id="UP000007796"/>
    </source>
</evidence>
<dbReference type="Proteomes" id="UP000007796">
    <property type="component" value="Unassembled WGS sequence"/>
</dbReference>
<dbReference type="AlphaFoldDB" id="F0XMZ1"/>
<feature type="region of interest" description="Disordered" evidence="1">
    <location>
        <begin position="384"/>
        <end position="426"/>
    </location>
</feature>
<dbReference type="RefSeq" id="XP_014170392.1">
    <property type="nucleotide sequence ID" value="XM_014314917.1"/>
</dbReference>
<gene>
    <name evidence="2" type="ORF">CMQ_1991</name>
</gene>
<dbReference type="InParanoid" id="F0XMZ1"/>
<evidence type="ECO:0000313" key="2">
    <source>
        <dbReference type="EMBL" id="EFX00910.1"/>
    </source>
</evidence>
<feature type="region of interest" description="Disordered" evidence="1">
    <location>
        <begin position="331"/>
        <end position="351"/>
    </location>
</feature>